<dbReference type="Proteomes" id="UP000215086">
    <property type="component" value="Chromosome"/>
</dbReference>
<dbReference type="AlphaFoldDB" id="A0A286RCA8"/>
<sequence>MIFDRVLSPEEVGVATWEEEREGLPLVDPASVPGEVTEEHVDFGIALVGETLVIDWSGCTRFDKLIRFHTVGFYTAKDELRRVAFSGLSTSQQTILAEHISRHMPQHGPMRQHVQHRPFKG</sequence>
<evidence type="ECO:0000313" key="2">
    <source>
        <dbReference type="Proteomes" id="UP000215086"/>
    </source>
</evidence>
<accession>A0A286RCA8</accession>
<reference evidence="1 2" key="1">
    <citation type="journal article" name="Front. Microbiol.">
        <title>Sugar Metabolism of the First Thermophilic Planctomycete Thermogutta terrifontis: Comparative Genomic and Transcriptomic Approaches.</title>
        <authorList>
            <person name="Elcheninov A.G."/>
            <person name="Menzel P."/>
            <person name="Gudbergsdottir S.R."/>
            <person name="Slesarev A.I."/>
            <person name="Kadnikov V.V."/>
            <person name="Krogh A."/>
            <person name="Bonch-Osmolovskaya E.A."/>
            <person name="Peng X."/>
            <person name="Kublanov I.V."/>
        </authorList>
    </citation>
    <scope>NUCLEOTIDE SEQUENCE [LARGE SCALE GENOMIC DNA]</scope>
    <source>
        <strain evidence="1 2">R1</strain>
    </source>
</reference>
<gene>
    <name evidence="1" type="ORF">THTE_0986</name>
</gene>
<keyword evidence="2" id="KW-1185">Reference proteome</keyword>
<name>A0A286RCA8_9BACT</name>
<proteinExistence type="predicted"/>
<organism evidence="1 2">
    <name type="scientific">Thermogutta terrifontis</name>
    <dbReference type="NCBI Taxonomy" id="1331910"/>
    <lineage>
        <taxon>Bacteria</taxon>
        <taxon>Pseudomonadati</taxon>
        <taxon>Planctomycetota</taxon>
        <taxon>Planctomycetia</taxon>
        <taxon>Pirellulales</taxon>
        <taxon>Thermoguttaceae</taxon>
        <taxon>Thermogutta</taxon>
    </lineage>
</organism>
<evidence type="ECO:0000313" key="1">
    <source>
        <dbReference type="EMBL" id="ASV73588.1"/>
    </source>
</evidence>
<dbReference type="KEGG" id="ttf:THTE_0986"/>
<dbReference type="EMBL" id="CP018477">
    <property type="protein sequence ID" value="ASV73588.1"/>
    <property type="molecule type" value="Genomic_DNA"/>
</dbReference>
<protein>
    <submittedName>
        <fullName evidence="1">Uncharacterized protein</fullName>
    </submittedName>
</protein>